<evidence type="ECO:0000256" key="1">
    <source>
        <dbReference type="ARBA" id="ARBA00012513"/>
    </source>
</evidence>
<feature type="region of interest" description="Disordered" evidence="11">
    <location>
        <begin position="916"/>
        <end position="938"/>
    </location>
</feature>
<feature type="domain" description="Protein kinase" evidence="12">
    <location>
        <begin position="67"/>
        <end position="370"/>
    </location>
</feature>
<reference evidence="14" key="1">
    <citation type="submission" date="2016-09" db="EMBL/GenBank/DDBJ databases">
        <authorList>
            <person name="Jeantristanb JTB J.-T."/>
            <person name="Ricardo R."/>
        </authorList>
    </citation>
    <scope>NUCLEOTIDE SEQUENCE [LARGE SCALE GENOMIC DNA]</scope>
</reference>
<dbReference type="PANTHER" id="PTHR17583:SF0">
    <property type="entry name" value="PHOSPHOINOSITIDE 3-KINASE REGULATORY SUBUNIT 4"/>
    <property type="match status" value="1"/>
</dbReference>
<dbReference type="InterPro" id="IPR055231">
    <property type="entry name" value="2AA_helical"/>
</dbReference>
<dbReference type="PROSITE" id="PS50082">
    <property type="entry name" value="WD_REPEATS_2"/>
    <property type="match status" value="2"/>
</dbReference>
<dbReference type="InterPro" id="IPR008271">
    <property type="entry name" value="Ser/Thr_kinase_AS"/>
</dbReference>
<evidence type="ECO:0000256" key="3">
    <source>
        <dbReference type="ARBA" id="ARBA00022574"/>
    </source>
</evidence>
<accession>A0A238FBL7</accession>
<dbReference type="InterPro" id="IPR011009">
    <property type="entry name" value="Kinase-like_dom_sf"/>
</dbReference>
<keyword evidence="6" id="KW-0547">Nucleotide-binding</keyword>
<evidence type="ECO:0000256" key="4">
    <source>
        <dbReference type="ARBA" id="ARBA00022679"/>
    </source>
</evidence>
<evidence type="ECO:0000256" key="8">
    <source>
        <dbReference type="ARBA" id="ARBA00022840"/>
    </source>
</evidence>
<dbReference type="Pfam" id="PF00400">
    <property type="entry name" value="WD40"/>
    <property type="match status" value="1"/>
</dbReference>
<dbReference type="STRING" id="269621.A0A238FBL7"/>
<dbReference type="InterPro" id="IPR015943">
    <property type="entry name" value="WD40/YVTN_repeat-like_dom_sf"/>
</dbReference>
<dbReference type="PROSITE" id="PS00108">
    <property type="entry name" value="PROTEIN_KINASE_ST"/>
    <property type="match status" value="1"/>
</dbReference>
<name>A0A238FBL7_9BASI</name>
<dbReference type="PROSITE" id="PS50077">
    <property type="entry name" value="HEAT_REPEAT"/>
    <property type="match status" value="1"/>
</dbReference>
<feature type="region of interest" description="Disordered" evidence="11">
    <location>
        <begin position="960"/>
        <end position="1078"/>
    </location>
</feature>
<evidence type="ECO:0000313" key="13">
    <source>
        <dbReference type="EMBL" id="SCV71242.1"/>
    </source>
</evidence>
<evidence type="ECO:0000256" key="2">
    <source>
        <dbReference type="ARBA" id="ARBA00022527"/>
    </source>
</evidence>
<dbReference type="Pfam" id="PF22956">
    <property type="entry name" value="VPS15-like_hel"/>
    <property type="match status" value="1"/>
</dbReference>
<evidence type="ECO:0000313" key="14">
    <source>
        <dbReference type="Proteomes" id="UP000198372"/>
    </source>
</evidence>
<dbReference type="SUPFAM" id="SSF50978">
    <property type="entry name" value="WD40 repeat-like"/>
    <property type="match status" value="1"/>
</dbReference>
<dbReference type="EMBL" id="FMSP01000007">
    <property type="protein sequence ID" value="SCV71242.1"/>
    <property type="molecule type" value="Genomic_DNA"/>
</dbReference>
<feature type="compositionally biased region" description="Basic and acidic residues" evidence="11">
    <location>
        <begin position="865"/>
        <end position="881"/>
    </location>
</feature>
<dbReference type="InterPro" id="IPR001680">
    <property type="entry name" value="WD40_rpt"/>
</dbReference>
<dbReference type="GO" id="GO:0016236">
    <property type="term" value="P:macroautophagy"/>
    <property type="evidence" value="ECO:0007669"/>
    <property type="project" value="InterPro"/>
</dbReference>
<feature type="compositionally biased region" description="Polar residues" evidence="11">
    <location>
        <begin position="1030"/>
        <end position="1039"/>
    </location>
</feature>
<dbReference type="OrthoDB" id="242910at2759"/>
<keyword evidence="7" id="KW-0418">Kinase</keyword>
<keyword evidence="3 10" id="KW-0853">WD repeat</keyword>
<keyword evidence="4" id="KW-0808">Transferase</keyword>
<evidence type="ECO:0000256" key="6">
    <source>
        <dbReference type="ARBA" id="ARBA00022741"/>
    </source>
</evidence>
<evidence type="ECO:0000256" key="10">
    <source>
        <dbReference type="PROSITE-ProRule" id="PRU00221"/>
    </source>
</evidence>
<dbReference type="GO" id="GO:0034271">
    <property type="term" value="C:phosphatidylinositol 3-kinase complex, class III, type I"/>
    <property type="evidence" value="ECO:0007669"/>
    <property type="project" value="TreeGrafter"/>
</dbReference>
<dbReference type="GO" id="GO:0005524">
    <property type="term" value="F:ATP binding"/>
    <property type="evidence" value="ECO:0007669"/>
    <property type="project" value="UniProtKB-KW"/>
</dbReference>
<feature type="region of interest" description="Disordered" evidence="11">
    <location>
        <begin position="858"/>
        <end position="881"/>
    </location>
</feature>
<dbReference type="GO" id="GO:0006623">
    <property type="term" value="P:protein targeting to vacuole"/>
    <property type="evidence" value="ECO:0007669"/>
    <property type="project" value="TreeGrafter"/>
</dbReference>
<keyword evidence="14" id="KW-1185">Reference proteome</keyword>
<keyword evidence="2" id="KW-0723">Serine/threonine-protein kinase</keyword>
<keyword evidence="8" id="KW-0067">ATP-binding</keyword>
<dbReference type="InterPro" id="IPR045162">
    <property type="entry name" value="Vps15-like"/>
</dbReference>
<dbReference type="SMART" id="SM00320">
    <property type="entry name" value="WD40"/>
    <property type="match status" value="5"/>
</dbReference>
<dbReference type="SUPFAM" id="SSF56112">
    <property type="entry name" value="Protein kinase-like (PK-like)"/>
    <property type="match status" value="1"/>
</dbReference>
<dbReference type="InterPro" id="IPR036322">
    <property type="entry name" value="WD40_repeat_dom_sf"/>
</dbReference>
<dbReference type="Gene3D" id="2.130.10.10">
    <property type="entry name" value="YVTN repeat-like/Quinoprotein amine dehydrogenase"/>
    <property type="match status" value="1"/>
</dbReference>
<sequence length="1746" mass="191471">MGQHLSVPPSSFSSSSTTTAGVAHGSSTATATVVAAAGGAHHAQAATATNASSAIGGGLLGELGAEIGYDKSMGTSRFLKTIRARHRSGALVVKVFVKDDPGLSFKGFEERIKVEREALLQGANVLAYQRAFETDRATYLIRQWMASNLYDRISTRPFLTSIEKKWIAFQLLMGLRYAHERGISHGDIKTENVLCTSWSWVLLTDFSSAFKPTYLPLDDPSTFSYYFDTSSRRTCYLAPERFYAPDSEIARQKATLGWGQSDGPVTEAMDVFSLGCVMAELWMEGTPPFTLSQLFKYREEGTTTTTEPQEGERYSLEPYLNEIEDAPMRNLIRSMVSRQPSQRKSCKDYLNESKGKVFPEVFYTFFHPFLAGLNEGSSMGTEGRTKVNPASTVITTTTLGGETLAPRSMDTNTSLRSDSDDKIEKVWNEWGMVMQYLEDGLVASTIVNKDVNKSEPTFVPGTSAETFPVLLDVPGLEASPALGGTFEDGPALILLSLLCSNLRNCVRPSSVLRCLDLLLALSRCLTDETKLDRLVPYLVAMLGDDAPTVRSAAVRSLTQVLLTIDSVTPLNASIYTEYILPNTRPLATDDSLLVRSTYATCLISLATQAKLVLDTNQALQTTSSTTTPQPPLDDLPEPYDLQLLTLHQTIQDHFHPLLSDPDPLVRRSLLSHIGELCAFFGPHRANDAVLAHLVTYLNSREWRLREGWNKGAGEVAKVVGGKSWEMFLAPLMVLSLADKEEFVTVQVLTTLTSLMRQGLITKVKKWELVGLITGFLCHPNIWIREGAASFLASTSDTLDPTDRWCILYPTIKRLLRADIKEITALSILDNAREPLSRVIFEAAVAWACRAGKSHFWSANGSSKNAAREKGAPRDVGVRTDEDQAQLDKMRQLGMKFPDDEVKLNLMRDYISRLAVARQANPTKPSDPTSPSTTDPITHHPATILQDLGIIPETIFFNIKNDESTTQTDRSTSGLPRRFSIEPSSKPHSVSEVSGLGVGASPDGRGSRSRQVSGTPSSTTGQIDDLRRRPAQTSLESTTAPPLIDPSPLRHPQHRTVSESSSIKTHVTESSTTTTTASGTRVQKTLVEVGKVGAEVGEDLANAQGRFEVALGSPQGRQDGVMGIGLGEEPWEGQMKRASRLGKVQQQRFETTYSGSEAGVKQLLERAYLETYREPIVDFGPYIPVGIPRRKALRTAFPPRDRTPSKPEGTLIAHLVEHTSAVISIAISPDQLFFVTGSQDGTVKVWDTIRLEKNVTSKSRQTFDQGGRITCVGIVEHTRCVVSVSDNGSVWVHRVDVGLGGSMPRYGRAVMVRQCAMQGRGEFVTCFDSYITGQSWSFHSTPRLCTDAEFHDTETTTNLIVGTSLSSIQILDLRTMRPLHTWQNPSHLGPITSLCLDRKKVWLVVGTANGFLSLWDLRFGLLLRSWSISPSSHRIERIVVHPTKGKGRWIIVSVQDSFDAESDTQASTTPRGTTQIAEVWDLERALKVEEFRVSSPSPIGASRRHVSGTDGMRTNKASTTAIPSTPMFRAKEAVLDPSKAIEILLEQAKDKRNNNQGFNFPDVPTMKFDETTKASSSSSGPGKLTVRALWAGVDYSHTVEGVTASSSRPGGLHLLDEAAAANDRYDRTGAKGSGGAAGFLLTAGEDRKVRYWDLGKASQSTIVSGQELEEETAVFTLHSSTTRPSIYLEAHPPSQRTSRVHRSTLIANHQQQLLRAHHDAITALAIVDLPFRCIITGDRSGVVKVFE</sequence>
<feature type="compositionally biased region" description="Low complexity" evidence="11">
    <location>
        <begin position="921"/>
        <end position="938"/>
    </location>
</feature>
<feature type="region of interest" description="Disordered" evidence="11">
    <location>
        <begin position="1"/>
        <end position="23"/>
    </location>
</feature>
<dbReference type="Proteomes" id="UP000198372">
    <property type="component" value="Unassembled WGS sequence"/>
</dbReference>
<dbReference type="GO" id="GO:0034272">
    <property type="term" value="C:phosphatidylinositol 3-kinase complex, class III, type II"/>
    <property type="evidence" value="ECO:0007669"/>
    <property type="project" value="TreeGrafter"/>
</dbReference>
<dbReference type="PROSITE" id="PS50294">
    <property type="entry name" value="WD_REPEATS_REGION"/>
    <property type="match status" value="1"/>
</dbReference>
<dbReference type="InterPro" id="IPR021133">
    <property type="entry name" value="HEAT_type_2"/>
</dbReference>
<evidence type="ECO:0000256" key="11">
    <source>
        <dbReference type="SAM" id="MobiDB-lite"/>
    </source>
</evidence>
<feature type="compositionally biased region" description="Polar residues" evidence="11">
    <location>
        <begin position="981"/>
        <end position="991"/>
    </location>
</feature>
<dbReference type="InterPro" id="IPR011989">
    <property type="entry name" value="ARM-like"/>
</dbReference>
<feature type="repeat" description="WD" evidence="10">
    <location>
        <begin position="1383"/>
        <end position="1424"/>
    </location>
</feature>
<dbReference type="PANTHER" id="PTHR17583">
    <property type="entry name" value="PHOSPHOINOSITIDE 3-KINASE REGULATORY SUBUNIT 4"/>
    <property type="match status" value="1"/>
</dbReference>
<dbReference type="PROSITE" id="PS50011">
    <property type="entry name" value="PROTEIN_KINASE_DOM"/>
    <property type="match status" value="1"/>
</dbReference>
<dbReference type="InterPro" id="IPR016024">
    <property type="entry name" value="ARM-type_fold"/>
</dbReference>
<dbReference type="GO" id="GO:0005770">
    <property type="term" value="C:late endosome"/>
    <property type="evidence" value="ECO:0007669"/>
    <property type="project" value="TreeGrafter"/>
</dbReference>
<dbReference type="Pfam" id="PF00069">
    <property type="entry name" value="Pkinase"/>
    <property type="match status" value="1"/>
</dbReference>
<dbReference type="Gene3D" id="1.10.510.10">
    <property type="entry name" value="Transferase(Phosphotransferase) domain 1"/>
    <property type="match status" value="1"/>
</dbReference>
<dbReference type="FunFam" id="1.10.510.10:FF:000497">
    <property type="entry name" value="Phosphoinositide 3-kinase regulatory subunit"/>
    <property type="match status" value="1"/>
</dbReference>
<dbReference type="CDD" id="cd13980">
    <property type="entry name" value="STKc_Vps15"/>
    <property type="match status" value="1"/>
</dbReference>
<proteinExistence type="predicted"/>
<feature type="compositionally biased region" description="Low complexity" evidence="11">
    <location>
        <begin position="10"/>
        <end position="23"/>
    </location>
</feature>
<feature type="compositionally biased region" description="Polar residues" evidence="11">
    <location>
        <begin position="963"/>
        <end position="973"/>
    </location>
</feature>
<feature type="repeat" description="HEAT" evidence="9">
    <location>
        <begin position="534"/>
        <end position="566"/>
    </location>
</feature>
<evidence type="ECO:0000259" key="12">
    <source>
        <dbReference type="PROSITE" id="PS50011"/>
    </source>
</evidence>
<dbReference type="GO" id="GO:0045324">
    <property type="term" value="P:late endosome to vacuole transport"/>
    <property type="evidence" value="ECO:0007669"/>
    <property type="project" value="InterPro"/>
</dbReference>
<feature type="repeat" description="WD" evidence="10">
    <location>
        <begin position="1214"/>
        <end position="1246"/>
    </location>
</feature>
<gene>
    <name evidence="13" type="ORF">BQ2448_2830</name>
</gene>
<dbReference type="SUPFAM" id="SSF48371">
    <property type="entry name" value="ARM repeat"/>
    <property type="match status" value="1"/>
</dbReference>
<dbReference type="InterPro" id="IPR000719">
    <property type="entry name" value="Prot_kinase_dom"/>
</dbReference>
<dbReference type="EC" id="2.7.11.1" evidence="1"/>
<dbReference type="Gene3D" id="1.25.10.10">
    <property type="entry name" value="Leucine-rich Repeat Variant"/>
    <property type="match status" value="1"/>
</dbReference>
<dbReference type="SMART" id="SM00220">
    <property type="entry name" value="S_TKc"/>
    <property type="match status" value="1"/>
</dbReference>
<evidence type="ECO:0000256" key="5">
    <source>
        <dbReference type="ARBA" id="ARBA00022737"/>
    </source>
</evidence>
<dbReference type="GO" id="GO:0004674">
    <property type="term" value="F:protein serine/threonine kinase activity"/>
    <property type="evidence" value="ECO:0007669"/>
    <property type="project" value="UniProtKB-KW"/>
</dbReference>
<organism evidence="13 14">
    <name type="scientific">Microbotryum intermedium</name>
    <dbReference type="NCBI Taxonomy" id="269621"/>
    <lineage>
        <taxon>Eukaryota</taxon>
        <taxon>Fungi</taxon>
        <taxon>Dikarya</taxon>
        <taxon>Basidiomycota</taxon>
        <taxon>Pucciniomycotina</taxon>
        <taxon>Microbotryomycetes</taxon>
        <taxon>Microbotryales</taxon>
        <taxon>Microbotryaceae</taxon>
        <taxon>Microbotryum</taxon>
    </lineage>
</organism>
<dbReference type="GO" id="GO:0071561">
    <property type="term" value="C:nucleus-vacuole junction"/>
    <property type="evidence" value="ECO:0007669"/>
    <property type="project" value="TreeGrafter"/>
</dbReference>
<feature type="region of interest" description="Disordered" evidence="11">
    <location>
        <begin position="1496"/>
        <end position="1518"/>
    </location>
</feature>
<feature type="compositionally biased region" description="Low complexity" evidence="11">
    <location>
        <begin position="1067"/>
        <end position="1078"/>
    </location>
</feature>
<keyword evidence="5" id="KW-0677">Repeat</keyword>
<evidence type="ECO:0000256" key="9">
    <source>
        <dbReference type="PROSITE-ProRule" id="PRU00103"/>
    </source>
</evidence>
<evidence type="ECO:0000256" key="7">
    <source>
        <dbReference type="ARBA" id="ARBA00022777"/>
    </source>
</evidence>
<feature type="compositionally biased region" description="Polar residues" evidence="11">
    <location>
        <begin position="1008"/>
        <end position="1021"/>
    </location>
</feature>
<protein>
    <recommendedName>
        <fullName evidence="1">non-specific serine/threonine protein kinase</fullName>
        <ecNumber evidence="1">2.7.11.1</ecNumber>
    </recommendedName>
</protein>